<proteinExistence type="predicted"/>
<dbReference type="Proteomes" id="UP000432177">
    <property type="component" value="Segment"/>
</dbReference>
<evidence type="ECO:0000256" key="1">
    <source>
        <dbReference type="SAM" id="Coils"/>
    </source>
</evidence>
<dbReference type="EMBL" id="MN689778">
    <property type="protein sequence ID" value="QGZ13375.1"/>
    <property type="molecule type" value="Genomic_DNA"/>
</dbReference>
<protein>
    <recommendedName>
        <fullName evidence="5">DUF2213 domain-containing protein</fullName>
    </recommendedName>
</protein>
<feature type="coiled-coil region" evidence="1">
    <location>
        <begin position="241"/>
        <end position="268"/>
    </location>
</feature>
<dbReference type="InterPro" id="IPR016913">
    <property type="entry name" value="UCP029215"/>
</dbReference>
<gene>
    <name evidence="3" type="ORF">KLPPOU148_050</name>
</gene>
<dbReference type="Pfam" id="PF09979">
    <property type="entry name" value="DUF2213"/>
    <property type="match status" value="1"/>
</dbReference>
<sequence>MCLTIITMAYSDGFVNMQITINDRKSFALNSQRVYTDEGFLRVPGKAARTGIQEYLASELGLKDRAPNDIIRVYRPAEEVFNDESLQSYLGADVTNNHPSTLVNASTYRNTSVGVVTSIGRQDGDFVIVDMVIKDKDAIKAVETGKCELSAGYTAVYDDTPGTTPEGEPYDFRQTRIKINHVAIVDRARAGAMARIFDSKRGRVMFKINICDGVEIEVEDAKQAEAIQFAMSKAGEVKSALDAATAKVDTIQAQLDSANEKIAELTAQVGDEAIKARVEAIAKVSVDARKVAGNEFTCDSVDPVEIKRAALAVKRPSLDWSSKSEAYVEAAFDMAKEDEEDNESKDAGGANVKPRTKDADYSQLSKDAAAKHVMTSDARLALHKKNLAVAWKGAK</sequence>
<evidence type="ECO:0000313" key="3">
    <source>
        <dbReference type="EMBL" id="QGZ13375.1"/>
    </source>
</evidence>
<evidence type="ECO:0008006" key="5">
    <source>
        <dbReference type="Google" id="ProtNLM"/>
    </source>
</evidence>
<organism evidence="3 4">
    <name type="scientific">Klebsiella phage vB_KpnM_15-38_KLPPOU148</name>
    <dbReference type="NCBI Taxonomy" id="2686208"/>
    <lineage>
        <taxon>Viruses</taxon>
        <taxon>Duplodnaviria</taxon>
        <taxon>Heunggongvirae</taxon>
        <taxon>Uroviricota</taxon>
        <taxon>Caudoviricetes</taxon>
        <taxon>Jameshumphriesvirinae</taxon>
        <taxon>Parissaclayvirus</taxon>
        <taxon>Parissaclayvirus POU148</taxon>
    </lineage>
</organism>
<keyword evidence="1" id="KW-0175">Coiled coil</keyword>
<evidence type="ECO:0000313" key="4">
    <source>
        <dbReference type="Proteomes" id="UP000432177"/>
    </source>
</evidence>
<accession>A0A6B9J298</accession>
<feature type="region of interest" description="Disordered" evidence="2">
    <location>
        <begin position="334"/>
        <end position="364"/>
    </location>
</feature>
<evidence type="ECO:0000256" key="2">
    <source>
        <dbReference type="SAM" id="MobiDB-lite"/>
    </source>
</evidence>
<name>A0A6B9J298_9CAUD</name>
<reference evidence="3 4" key="1">
    <citation type="submission" date="2019-11" db="EMBL/GenBank/DDBJ databases">
        <title>Complete Genome Sequence of the Klebsiella phage vB_KpnS_POU148.</title>
        <authorList>
            <person name="Pourcel C."/>
            <person name="Essoh C."/>
        </authorList>
    </citation>
    <scope>NUCLEOTIDE SEQUENCE [LARGE SCALE GENOMIC DNA]</scope>
</reference>
<keyword evidence="4" id="KW-1185">Reference proteome</keyword>
<dbReference type="PIRSF" id="PIRSF029215">
    <property type="entry name" value="UCP029215"/>
    <property type="match status" value="1"/>
</dbReference>